<sequence length="694" mass="77016">MGNFFTATSIFTFLACLLLGGLYAWVLYGTNKSLNQNLKYALAALRILVVTTITWLLFAPLVKRITYTPEKPIIVLAHDNSISVAEVEPAGFNKAKYQKDLQQLKDQLSSKYEVKTFSFSDSVKAGLDFTGKGKLSNASGLINQLNDELLNRNVGAVIIASDGIFNRGGNPLYELNKIKAPVYTIAMGDTIAKRDVLIANVNYNNLVYLDNEFTLDIQVQAFESKGETTQLSVAENGVKVKQQNVAINANSFVQDVQIKLNANKIGVQKYTVNVSSVKNEITTKNNSQTIFVEVIDARQKVLLAAAAPHPDIATLKQAIELNKHYEVTVALADELNTTEPNKYSLAILYQLPGNTNVAASLIGRLQEAKTSLWYILGAQSNVGAFNQVQKSLSFSRANGSIQEVFPYPDPNFTSFNLDAAALKQLNDYDPLQMPFANLGINGNYTAALNQRIGKINTQTPLLFFIDDNGKKLGFLIGEGIWKWKLEEAKNEQSFPLVNELIAKTVQYLSVKDDKRKFKVYSSKNTYEENENVVLNATLYNDAYEAVNTPDVNVQIKNGDGKVFNYTFSKFGAAYRLDAGTLPQGNYTYIASTSLGDKKYTASGAFYVNALIAEYQQTTANHQLLYTMAQQSGGKMVMPANLLSIADLLEKSGQVKTISYEDRKYEELISLKWLFALIIILLTAEWFMRKRNGEA</sequence>
<evidence type="ECO:0000313" key="2">
    <source>
        <dbReference type="EMBL" id="TCC88197.1"/>
    </source>
</evidence>
<reference evidence="2 3" key="1">
    <citation type="submission" date="2019-02" db="EMBL/GenBank/DDBJ databases">
        <title>Pedobacter sp. RP-1-13 sp. nov., isolated from Arctic soil.</title>
        <authorList>
            <person name="Dahal R.H."/>
        </authorList>
    </citation>
    <scope>NUCLEOTIDE SEQUENCE [LARGE SCALE GENOMIC DNA]</scope>
    <source>
        <strain evidence="2 3">RP-1-13</strain>
    </source>
</reference>
<keyword evidence="3" id="KW-1185">Reference proteome</keyword>
<dbReference type="PANTHER" id="PTHR37947:SF1">
    <property type="entry name" value="BLL2462 PROTEIN"/>
    <property type="match status" value="1"/>
</dbReference>
<evidence type="ECO:0008006" key="4">
    <source>
        <dbReference type="Google" id="ProtNLM"/>
    </source>
</evidence>
<dbReference type="AlphaFoldDB" id="A0A4R0MNY8"/>
<dbReference type="RefSeq" id="WP_131555183.1">
    <property type="nucleotide sequence ID" value="NZ_SJSK01000006.1"/>
</dbReference>
<organism evidence="2 3">
    <name type="scientific">Pedobacter frigiditerrae</name>
    <dbReference type="NCBI Taxonomy" id="2530452"/>
    <lineage>
        <taxon>Bacteria</taxon>
        <taxon>Pseudomonadati</taxon>
        <taxon>Bacteroidota</taxon>
        <taxon>Sphingobacteriia</taxon>
        <taxon>Sphingobacteriales</taxon>
        <taxon>Sphingobacteriaceae</taxon>
        <taxon>Pedobacter</taxon>
    </lineage>
</organism>
<keyword evidence="1" id="KW-0472">Membrane</keyword>
<comment type="caution">
    <text evidence="2">The sequence shown here is derived from an EMBL/GenBank/DDBJ whole genome shotgun (WGS) entry which is preliminary data.</text>
</comment>
<dbReference type="PANTHER" id="PTHR37947">
    <property type="entry name" value="BLL2462 PROTEIN"/>
    <property type="match status" value="1"/>
</dbReference>
<feature type="transmembrane region" description="Helical" evidence="1">
    <location>
        <begin position="40"/>
        <end position="62"/>
    </location>
</feature>
<feature type="transmembrane region" description="Helical" evidence="1">
    <location>
        <begin position="6"/>
        <end position="28"/>
    </location>
</feature>
<dbReference type="Proteomes" id="UP000292884">
    <property type="component" value="Unassembled WGS sequence"/>
</dbReference>
<evidence type="ECO:0000256" key="1">
    <source>
        <dbReference type="SAM" id="Phobius"/>
    </source>
</evidence>
<dbReference type="OrthoDB" id="9763076at2"/>
<keyword evidence="1" id="KW-0812">Transmembrane</keyword>
<dbReference type="EMBL" id="SJSK01000006">
    <property type="protein sequence ID" value="TCC88197.1"/>
    <property type="molecule type" value="Genomic_DNA"/>
</dbReference>
<protein>
    <recommendedName>
        <fullName evidence="4">VWA domain-containing protein</fullName>
    </recommendedName>
</protein>
<name>A0A4R0MNY8_9SPHI</name>
<evidence type="ECO:0000313" key="3">
    <source>
        <dbReference type="Proteomes" id="UP000292884"/>
    </source>
</evidence>
<gene>
    <name evidence="2" type="ORF">EZ428_20970</name>
</gene>
<accession>A0A4R0MNY8</accession>
<proteinExistence type="predicted"/>
<keyword evidence="1" id="KW-1133">Transmembrane helix</keyword>